<dbReference type="RefSeq" id="WP_013417022.1">
    <property type="nucleotide sequence ID" value="NC_014659.1"/>
</dbReference>
<dbReference type="EMBL" id="FN563149">
    <property type="protein sequence ID" value="CBH49783.1"/>
    <property type="molecule type" value="Genomic_DNA"/>
</dbReference>
<protein>
    <submittedName>
        <fullName evidence="2">Secreted protein</fullName>
    </submittedName>
</protein>
<reference evidence="2" key="1">
    <citation type="journal article" date="2010" name="PLoS Genet.">
        <title>The genome of a pathogenic rhodococcus: cooptive virulence underpinned by key gene acquisitions.</title>
        <authorList>
            <person name="Letek M."/>
            <person name="Gonzalez P."/>
            <person name="Macarthur I."/>
            <person name="Rodriguez H."/>
            <person name="Freeman T.C."/>
            <person name="Valero-Rello A."/>
            <person name="Blanco M."/>
            <person name="Buckley T."/>
            <person name="Cherevach I."/>
            <person name="Fahey R."/>
            <person name="Hapeshi A."/>
            <person name="Holdstock J."/>
            <person name="Leadon D."/>
            <person name="Navas J."/>
            <person name="Ocampo A."/>
            <person name="Quail M.A."/>
            <person name="Sanders M."/>
            <person name="Scortti M.M."/>
            <person name="Prescott J.F."/>
            <person name="Fogarty U."/>
            <person name="Meijer W.G."/>
            <person name="Parkhill J."/>
            <person name="Bentley S.D."/>
            <person name="Vazquez-Boland J.A."/>
        </authorList>
    </citation>
    <scope>NUCLEOTIDE SEQUENCE [LARGE SCALE GENOMIC DNA]</scope>
    <source>
        <strain evidence="2 3">103S</strain>
    </source>
</reference>
<evidence type="ECO:0000313" key="2">
    <source>
        <dbReference type="EMBL" id="CBH49783.1"/>
    </source>
</evidence>
<organism evidence="2">
    <name type="scientific">Rhodococcus hoagii (strain 103S)</name>
    <name type="common">Rhodococcus equi</name>
    <dbReference type="NCBI Taxonomy" id="685727"/>
    <lineage>
        <taxon>Bacteria</taxon>
        <taxon>Bacillati</taxon>
        <taxon>Actinomycetota</taxon>
        <taxon>Actinomycetes</taxon>
        <taxon>Mycobacteriales</taxon>
        <taxon>Nocardiaceae</taxon>
        <taxon>Prescottella</taxon>
    </lineage>
</organism>
<dbReference type="KEGG" id="req:REQ_37950"/>
<evidence type="ECO:0000256" key="1">
    <source>
        <dbReference type="SAM" id="MobiDB-lite"/>
    </source>
</evidence>
<gene>
    <name evidence="2" type="ordered locus">REQ_37950</name>
</gene>
<name>A0A3S5YB27_RHOH1</name>
<accession>A0A3S5YB27</accession>
<sequence length="54" mass="5901">MIPAILLVCVPLFVALVGHSAYRVHQADREHRARIDGVPAPAAEPPPPATYTEW</sequence>
<dbReference type="Proteomes" id="UP001154400">
    <property type="component" value="Chromosome"/>
</dbReference>
<evidence type="ECO:0000313" key="3">
    <source>
        <dbReference type="Proteomes" id="UP000006892"/>
    </source>
</evidence>
<feature type="compositionally biased region" description="Pro residues" evidence="1">
    <location>
        <begin position="42"/>
        <end position="54"/>
    </location>
</feature>
<dbReference type="AlphaFoldDB" id="A0A3S5YB27"/>
<feature type="region of interest" description="Disordered" evidence="1">
    <location>
        <begin position="34"/>
        <end position="54"/>
    </location>
</feature>
<proteinExistence type="predicted"/>